<name>A0A7C3MJM0_DICTH</name>
<sequence length="95" mass="11185">MIINNIIKEEEENFNKTVRIEIEEILKNPISRSIENEYKALIYVAEEAIDIGLADEKEILPIIQNLFFLTEIDEQKKRAELIEAKERIKSIILKE</sequence>
<organism evidence="1">
    <name type="scientific">Dictyoglomus thermophilum</name>
    <dbReference type="NCBI Taxonomy" id="14"/>
    <lineage>
        <taxon>Bacteria</taxon>
        <taxon>Pseudomonadati</taxon>
        <taxon>Dictyoglomota</taxon>
        <taxon>Dictyoglomia</taxon>
        <taxon>Dictyoglomales</taxon>
        <taxon>Dictyoglomaceae</taxon>
        <taxon>Dictyoglomus</taxon>
    </lineage>
</organism>
<dbReference type="EMBL" id="DTIN01000029">
    <property type="protein sequence ID" value="HFX13934.1"/>
    <property type="molecule type" value="Genomic_DNA"/>
</dbReference>
<protein>
    <submittedName>
        <fullName evidence="1">Uncharacterized protein</fullName>
    </submittedName>
</protein>
<accession>A0A7C3MJM0</accession>
<gene>
    <name evidence="1" type="ORF">ENW00_07300</name>
</gene>
<proteinExistence type="predicted"/>
<reference evidence="1" key="1">
    <citation type="journal article" date="2020" name="mSystems">
        <title>Genome- and Community-Level Interaction Insights into Carbon Utilization and Element Cycling Functions of Hydrothermarchaeota in Hydrothermal Sediment.</title>
        <authorList>
            <person name="Zhou Z."/>
            <person name="Liu Y."/>
            <person name="Xu W."/>
            <person name="Pan J."/>
            <person name="Luo Z.H."/>
            <person name="Li M."/>
        </authorList>
    </citation>
    <scope>NUCLEOTIDE SEQUENCE [LARGE SCALE GENOMIC DNA]</scope>
    <source>
        <strain evidence="1">SpSt-81</strain>
    </source>
</reference>
<evidence type="ECO:0000313" key="1">
    <source>
        <dbReference type="EMBL" id="HFX13934.1"/>
    </source>
</evidence>
<dbReference type="AlphaFoldDB" id="A0A7C3MJM0"/>
<comment type="caution">
    <text evidence="1">The sequence shown here is derived from an EMBL/GenBank/DDBJ whole genome shotgun (WGS) entry which is preliminary data.</text>
</comment>